<evidence type="ECO:0008006" key="4">
    <source>
        <dbReference type="Google" id="ProtNLM"/>
    </source>
</evidence>
<sequence length="167" mass="18308">MKKNILILSVLLLSAVFLMSACTTVDLATNRTGWSDYAETAVKDFEPVGIVRVTSKETFTVLPFRILKKKSGSKITYDMLISEAVKLGADDIINVRIDTIDKNTRHLFMFITGSKREIEYIGTALAIKYKNPVESVGKNAGSAIGDSGILRSVNKGASLFDRIRAGM</sequence>
<dbReference type="OrthoDB" id="9899798at2"/>
<dbReference type="AlphaFoldDB" id="S3K1R2"/>
<reference evidence="2 3" key="1">
    <citation type="submission" date="2013-04" db="EMBL/GenBank/DDBJ databases">
        <title>The Genome Sequence of Treponema maltophilum ATCC 51939.</title>
        <authorList>
            <consortium name="The Broad Institute Genomics Platform"/>
            <person name="Earl A."/>
            <person name="Ward D."/>
            <person name="Feldgarden M."/>
            <person name="Gevers D."/>
            <person name="Leonetti C."/>
            <person name="Blanton J.M."/>
            <person name="Dewhirst F.E."/>
            <person name="Izard J."/>
            <person name="Walker B."/>
            <person name="Young S."/>
            <person name="Zeng Q."/>
            <person name="Gargeya S."/>
            <person name="Fitzgerald M."/>
            <person name="Haas B."/>
            <person name="Abouelleil A."/>
            <person name="Allen A.W."/>
            <person name="Alvarado L."/>
            <person name="Arachchi H.M."/>
            <person name="Berlin A.M."/>
            <person name="Chapman S.B."/>
            <person name="Gainer-Dewar J."/>
            <person name="Goldberg J."/>
            <person name="Griggs A."/>
            <person name="Gujja S."/>
            <person name="Hansen M."/>
            <person name="Howarth C."/>
            <person name="Imamovic A."/>
            <person name="Ireland A."/>
            <person name="Larimer J."/>
            <person name="McCowan C."/>
            <person name="Murphy C."/>
            <person name="Pearson M."/>
            <person name="Poon T.W."/>
            <person name="Priest M."/>
            <person name="Roberts A."/>
            <person name="Saif S."/>
            <person name="Shea T."/>
            <person name="Sisk P."/>
            <person name="Sykes S."/>
            <person name="Wortman J."/>
            <person name="Nusbaum C."/>
            <person name="Birren B."/>
        </authorList>
    </citation>
    <scope>NUCLEOTIDE SEQUENCE [LARGE SCALE GENOMIC DNA]</scope>
    <source>
        <strain evidence="2 3">ATCC 51939</strain>
    </source>
</reference>
<gene>
    <name evidence="2" type="ORF">HMPREF9194_01806</name>
</gene>
<accession>S3K1R2</accession>
<feature type="signal peptide" evidence="1">
    <location>
        <begin position="1"/>
        <end position="21"/>
    </location>
</feature>
<dbReference type="PATRIC" id="fig|1125699.3.peg.1823"/>
<dbReference type="eggNOG" id="ENOG5034BCJ">
    <property type="taxonomic scope" value="Bacteria"/>
</dbReference>
<dbReference type="PROSITE" id="PS51257">
    <property type="entry name" value="PROKAR_LIPOPROTEIN"/>
    <property type="match status" value="1"/>
</dbReference>
<evidence type="ECO:0000313" key="2">
    <source>
        <dbReference type="EMBL" id="EPF31460.1"/>
    </source>
</evidence>
<name>S3K1R2_TREMA</name>
<dbReference type="HOGENOM" id="CLU_1593826_0_0_12"/>
<evidence type="ECO:0000313" key="3">
    <source>
        <dbReference type="Proteomes" id="UP000014541"/>
    </source>
</evidence>
<comment type="caution">
    <text evidence="2">The sequence shown here is derived from an EMBL/GenBank/DDBJ whole genome shotgun (WGS) entry which is preliminary data.</text>
</comment>
<proteinExistence type="predicted"/>
<evidence type="ECO:0000256" key="1">
    <source>
        <dbReference type="SAM" id="SignalP"/>
    </source>
</evidence>
<organism evidence="2 3">
    <name type="scientific">Treponema maltophilum ATCC 51939</name>
    <dbReference type="NCBI Taxonomy" id="1125699"/>
    <lineage>
        <taxon>Bacteria</taxon>
        <taxon>Pseudomonadati</taxon>
        <taxon>Spirochaetota</taxon>
        <taxon>Spirochaetia</taxon>
        <taxon>Spirochaetales</taxon>
        <taxon>Treponemataceae</taxon>
        <taxon>Treponema</taxon>
    </lineage>
</organism>
<dbReference type="RefSeq" id="WP_016526069.1">
    <property type="nucleotide sequence ID" value="NZ_KE332518.1"/>
</dbReference>
<keyword evidence="1" id="KW-0732">Signal</keyword>
<keyword evidence="3" id="KW-1185">Reference proteome</keyword>
<feature type="chain" id="PRO_5004511163" description="Lipoprotein" evidence="1">
    <location>
        <begin position="22"/>
        <end position="167"/>
    </location>
</feature>
<dbReference type="STRING" id="1125699.HMPREF9194_01806"/>
<protein>
    <recommendedName>
        <fullName evidence="4">Lipoprotein</fullName>
    </recommendedName>
</protein>
<dbReference type="Proteomes" id="UP000014541">
    <property type="component" value="Unassembled WGS sequence"/>
</dbReference>
<dbReference type="EMBL" id="ATFF01000006">
    <property type="protein sequence ID" value="EPF31460.1"/>
    <property type="molecule type" value="Genomic_DNA"/>
</dbReference>